<dbReference type="Proteomes" id="UP000078237">
    <property type="component" value="Unassembled WGS sequence"/>
</dbReference>
<protein>
    <submittedName>
        <fullName evidence="2">Uncharacterized protein</fullName>
    </submittedName>
</protein>
<dbReference type="VEuPathDB" id="FungiDB:MMYC01_203813"/>
<organism evidence="2 3">
    <name type="scientific">Madurella mycetomatis</name>
    <dbReference type="NCBI Taxonomy" id="100816"/>
    <lineage>
        <taxon>Eukaryota</taxon>
        <taxon>Fungi</taxon>
        <taxon>Dikarya</taxon>
        <taxon>Ascomycota</taxon>
        <taxon>Pezizomycotina</taxon>
        <taxon>Sordariomycetes</taxon>
        <taxon>Sordariomycetidae</taxon>
        <taxon>Sordariales</taxon>
        <taxon>Sordariales incertae sedis</taxon>
        <taxon>Madurella</taxon>
    </lineage>
</organism>
<reference evidence="2 3" key="1">
    <citation type="journal article" date="2016" name="Genome Announc.">
        <title>Genome Sequence of Madurella mycetomatis mm55, Isolated from a Human Mycetoma Case in Sudan.</title>
        <authorList>
            <person name="Smit S."/>
            <person name="Derks M.F."/>
            <person name="Bervoets S."/>
            <person name="Fahal A."/>
            <person name="van Leeuwen W."/>
            <person name="van Belkum A."/>
            <person name="van de Sande W.W."/>
        </authorList>
    </citation>
    <scope>NUCLEOTIDE SEQUENCE [LARGE SCALE GENOMIC DNA]</scope>
    <source>
        <strain evidence="3">mm55</strain>
    </source>
</reference>
<gene>
    <name evidence="2" type="ORF">MMYC01_203813</name>
</gene>
<evidence type="ECO:0000313" key="3">
    <source>
        <dbReference type="Proteomes" id="UP000078237"/>
    </source>
</evidence>
<dbReference type="EMBL" id="LCTW02000052">
    <property type="protein sequence ID" value="KXX80717.1"/>
    <property type="molecule type" value="Genomic_DNA"/>
</dbReference>
<evidence type="ECO:0000256" key="1">
    <source>
        <dbReference type="SAM" id="MobiDB-lite"/>
    </source>
</evidence>
<proteinExistence type="predicted"/>
<sequence length="310" mass="32999">MKLAAELDNAAAELGVQRKRISALEQYLRRRDRFVLRNITNGPEADLVASLARSPGVVSTSNLAGPGLVKDAADGPFTPGGDGAGDFRSCGNNGDGNGSVEVFGSTAPTPAVMVQPHNIRMITLPPRVQDREDVDPNNVEPRRFQRGRGTKNPLKVRQDDGQQREETFGRWRPRGVPQKDEAPQDCFARYWLGNGADGDKSVGASSAERSTGTGGNVVDDGCAVLEDGIPAEVETTVAEADNGYQSSIVTSATRVSFAMSSVSPVSEPQDGSELPVSSTSPYPSLPSPAATIPIPRLSRQLETSRWTAVR</sequence>
<keyword evidence="3" id="KW-1185">Reference proteome</keyword>
<feature type="compositionally biased region" description="Polar residues" evidence="1">
    <location>
        <begin position="300"/>
        <end position="310"/>
    </location>
</feature>
<feature type="compositionally biased region" description="Basic and acidic residues" evidence="1">
    <location>
        <begin position="156"/>
        <end position="166"/>
    </location>
</feature>
<feature type="region of interest" description="Disordered" evidence="1">
    <location>
        <begin position="259"/>
        <end position="310"/>
    </location>
</feature>
<feature type="region of interest" description="Disordered" evidence="1">
    <location>
        <begin position="129"/>
        <end position="166"/>
    </location>
</feature>
<evidence type="ECO:0000313" key="2">
    <source>
        <dbReference type="EMBL" id="KXX80717.1"/>
    </source>
</evidence>
<name>A0A175WAJ0_9PEZI</name>
<comment type="caution">
    <text evidence="2">The sequence shown here is derived from an EMBL/GenBank/DDBJ whole genome shotgun (WGS) entry which is preliminary data.</text>
</comment>
<dbReference type="AlphaFoldDB" id="A0A175WAJ0"/>
<feature type="region of interest" description="Disordered" evidence="1">
    <location>
        <begin position="197"/>
        <end position="219"/>
    </location>
</feature>
<accession>A0A175WAJ0</accession>